<dbReference type="EMBL" id="ML995811">
    <property type="protein sequence ID" value="KAF2773305.1"/>
    <property type="molecule type" value="Genomic_DNA"/>
</dbReference>
<reference evidence="1" key="1">
    <citation type="journal article" date="2020" name="Stud. Mycol.">
        <title>101 Dothideomycetes genomes: a test case for predicting lifestyles and emergence of pathogens.</title>
        <authorList>
            <person name="Haridas S."/>
            <person name="Albert R."/>
            <person name="Binder M."/>
            <person name="Bloem J."/>
            <person name="Labutti K."/>
            <person name="Salamov A."/>
            <person name="Andreopoulos B."/>
            <person name="Baker S."/>
            <person name="Barry K."/>
            <person name="Bills G."/>
            <person name="Bluhm B."/>
            <person name="Cannon C."/>
            <person name="Castanera R."/>
            <person name="Culley D."/>
            <person name="Daum C."/>
            <person name="Ezra D."/>
            <person name="Gonzalez J."/>
            <person name="Henrissat B."/>
            <person name="Kuo A."/>
            <person name="Liang C."/>
            <person name="Lipzen A."/>
            <person name="Lutzoni F."/>
            <person name="Magnuson J."/>
            <person name="Mondo S."/>
            <person name="Nolan M."/>
            <person name="Ohm R."/>
            <person name="Pangilinan J."/>
            <person name="Park H.-J."/>
            <person name="Ramirez L."/>
            <person name="Alfaro M."/>
            <person name="Sun H."/>
            <person name="Tritt A."/>
            <person name="Yoshinaga Y."/>
            <person name="Zwiers L.-H."/>
            <person name="Turgeon B."/>
            <person name="Goodwin S."/>
            <person name="Spatafora J."/>
            <person name="Crous P."/>
            <person name="Grigoriev I."/>
        </authorList>
    </citation>
    <scope>NUCLEOTIDE SEQUENCE</scope>
    <source>
        <strain evidence="1">CBS 116005</strain>
    </source>
</reference>
<proteinExistence type="predicted"/>
<organism evidence="1 2">
    <name type="scientific">Teratosphaeria nubilosa</name>
    <dbReference type="NCBI Taxonomy" id="161662"/>
    <lineage>
        <taxon>Eukaryota</taxon>
        <taxon>Fungi</taxon>
        <taxon>Dikarya</taxon>
        <taxon>Ascomycota</taxon>
        <taxon>Pezizomycotina</taxon>
        <taxon>Dothideomycetes</taxon>
        <taxon>Dothideomycetidae</taxon>
        <taxon>Mycosphaerellales</taxon>
        <taxon>Teratosphaeriaceae</taxon>
        <taxon>Teratosphaeria</taxon>
    </lineage>
</organism>
<sequence length="165" mass="18487">MPWLLAILSTKEDQEKAVKWQREMIAGHVAFGKMSVTVAEEKLQKLGVKLPAFDSSAGPVMVKSIGISATPTPAASREKFGHNLRSWPNAGNGPHLLDVRPVDGRLESLPYTHTNYTWTSSDEISDLQRHISALAARQQQYAKNWSKSWEIFTRRSGWRSRITTG</sequence>
<evidence type="ECO:0000313" key="2">
    <source>
        <dbReference type="Proteomes" id="UP000799436"/>
    </source>
</evidence>
<protein>
    <submittedName>
        <fullName evidence="1">Uncharacterized protein</fullName>
    </submittedName>
</protein>
<gene>
    <name evidence="1" type="ORF">EJ03DRAFT_125800</name>
</gene>
<keyword evidence="2" id="KW-1185">Reference proteome</keyword>
<accession>A0A6G1LKA5</accession>
<dbReference type="Proteomes" id="UP000799436">
    <property type="component" value="Unassembled WGS sequence"/>
</dbReference>
<name>A0A6G1LKA5_9PEZI</name>
<dbReference type="AlphaFoldDB" id="A0A6G1LKA5"/>
<evidence type="ECO:0000313" key="1">
    <source>
        <dbReference type="EMBL" id="KAF2773305.1"/>
    </source>
</evidence>